<evidence type="ECO:0000313" key="2">
    <source>
        <dbReference type="EMBL" id="KAJ4499165.1"/>
    </source>
</evidence>
<organism evidence="2 3">
    <name type="scientific">Lentinula lateritia</name>
    <dbReference type="NCBI Taxonomy" id="40482"/>
    <lineage>
        <taxon>Eukaryota</taxon>
        <taxon>Fungi</taxon>
        <taxon>Dikarya</taxon>
        <taxon>Basidiomycota</taxon>
        <taxon>Agaricomycotina</taxon>
        <taxon>Agaricomycetes</taxon>
        <taxon>Agaricomycetidae</taxon>
        <taxon>Agaricales</taxon>
        <taxon>Marasmiineae</taxon>
        <taxon>Omphalotaceae</taxon>
        <taxon>Lentinula</taxon>
    </lineage>
</organism>
<accession>A0ABQ8VXD7</accession>
<evidence type="ECO:0000256" key="1">
    <source>
        <dbReference type="SAM" id="MobiDB-lite"/>
    </source>
</evidence>
<keyword evidence="3" id="KW-1185">Reference proteome</keyword>
<dbReference type="EMBL" id="JANVFT010000012">
    <property type="protein sequence ID" value="KAJ4499165.1"/>
    <property type="molecule type" value="Genomic_DNA"/>
</dbReference>
<feature type="region of interest" description="Disordered" evidence="1">
    <location>
        <begin position="1"/>
        <end position="64"/>
    </location>
</feature>
<protein>
    <submittedName>
        <fullName evidence="2">Uncharacterized protein</fullName>
    </submittedName>
</protein>
<feature type="compositionally biased region" description="Basic and acidic residues" evidence="1">
    <location>
        <begin position="50"/>
        <end position="61"/>
    </location>
</feature>
<feature type="compositionally biased region" description="Polar residues" evidence="1">
    <location>
        <begin position="1"/>
        <end position="25"/>
    </location>
</feature>
<comment type="caution">
    <text evidence="2">The sequence shown here is derived from an EMBL/GenBank/DDBJ whole genome shotgun (WGS) entry which is preliminary data.</text>
</comment>
<dbReference type="Proteomes" id="UP001150217">
    <property type="component" value="Unassembled WGS sequence"/>
</dbReference>
<proteinExistence type="predicted"/>
<feature type="compositionally biased region" description="Polar residues" evidence="1">
    <location>
        <begin position="37"/>
        <end position="46"/>
    </location>
</feature>
<sequence>MDTLPELSSTKSDTPVTSTTGQSALDSKASDDLKLTKQITTSSESPTIIDDVKDSDSEQEPKGSVISRLGKRVLDGYNKKASKVDVPVEMLYKFA</sequence>
<reference evidence="2" key="1">
    <citation type="submission" date="2022-08" db="EMBL/GenBank/DDBJ databases">
        <title>A Global Phylogenomic Analysis of the Shiitake Genus Lentinula.</title>
        <authorList>
            <consortium name="DOE Joint Genome Institute"/>
            <person name="Sierra-Patev S."/>
            <person name="Min B."/>
            <person name="Naranjo-Ortiz M."/>
            <person name="Looney B."/>
            <person name="Konkel Z."/>
            <person name="Slot J.C."/>
            <person name="Sakamoto Y."/>
            <person name="Steenwyk J.L."/>
            <person name="Rokas A."/>
            <person name="Carro J."/>
            <person name="Camarero S."/>
            <person name="Ferreira P."/>
            <person name="Molpeceres G."/>
            <person name="Ruiz-Duenas F.J."/>
            <person name="Serrano A."/>
            <person name="Henrissat B."/>
            <person name="Drula E."/>
            <person name="Hughes K.W."/>
            <person name="Mata J.L."/>
            <person name="Ishikawa N.K."/>
            <person name="Vargas-Isla R."/>
            <person name="Ushijima S."/>
            <person name="Smith C.A."/>
            <person name="Ahrendt S."/>
            <person name="Andreopoulos W."/>
            <person name="He G."/>
            <person name="Labutti K."/>
            <person name="Lipzen A."/>
            <person name="Ng V."/>
            <person name="Riley R."/>
            <person name="Sandor L."/>
            <person name="Barry K."/>
            <person name="Martinez A.T."/>
            <person name="Xiao Y."/>
            <person name="Gibbons J.G."/>
            <person name="Terashima K."/>
            <person name="Grigoriev I.V."/>
            <person name="Hibbett D.S."/>
        </authorList>
    </citation>
    <scope>NUCLEOTIDE SEQUENCE</scope>
    <source>
        <strain evidence="2">RHP3577 ss4</strain>
    </source>
</reference>
<evidence type="ECO:0000313" key="3">
    <source>
        <dbReference type="Proteomes" id="UP001150217"/>
    </source>
</evidence>
<gene>
    <name evidence="2" type="ORF">C8R41DRAFT_915817</name>
</gene>
<name>A0ABQ8VXD7_9AGAR</name>